<evidence type="ECO:0000256" key="6">
    <source>
        <dbReference type="ARBA" id="ARBA00023242"/>
    </source>
</evidence>
<evidence type="ECO:0000256" key="10">
    <source>
        <dbReference type="PROSITE-ProRule" id="PRU00182"/>
    </source>
</evidence>
<dbReference type="GO" id="GO:0032040">
    <property type="term" value="C:small-subunit processome"/>
    <property type="evidence" value="ECO:0007669"/>
    <property type="project" value="TreeGrafter"/>
</dbReference>
<keyword evidence="7 13" id="KW-0687">Ribonucleoprotein</keyword>
<dbReference type="SMART" id="SM00363">
    <property type="entry name" value="S4"/>
    <property type="match status" value="1"/>
</dbReference>
<proteinExistence type="inferred from homology"/>
<evidence type="ECO:0000256" key="7">
    <source>
        <dbReference type="ARBA" id="ARBA00023274"/>
    </source>
</evidence>
<dbReference type="CDD" id="cd00165">
    <property type="entry name" value="S4"/>
    <property type="match status" value="1"/>
</dbReference>
<protein>
    <recommendedName>
        <fullName evidence="8">U3 small nucleolar ribonucleoprotein protein IMP3</fullName>
    </recommendedName>
    <alternativeName>
        <fullName evidence="9">U3 small nucleolar ribonucleoprotein protein imp3</fullName>
    </alternativeName>
</protein>
<dbReference type="PANTHER" id="PTHR11831">
    <property type="entry name" value="30S 40S RIBOSOMAL PROTEIN"/>
    <property type="match status" value="1"/>
</dbReference>
<dbReference type="PANTHER" id="PTHR11831:SF1">
    <property type="entry name" value="U3 SMALL NUCLEOLAR RIBONUCLEOPROTEIN PROTEIN IMP3"/>
    <property type="match status" value="1"/>
</dbReference>
<feature type="domain" description="Small ribosomal subunit protein uS4 N-terminal" evidence="12">
    <location>
        <begin position="4"/>
        <end position="108"/>
    </location>
</feature>
<dbReference type="GO" id="GO:0030515">
    <property type="term" value="F:snoRNA binding"/>
    <property type="evidence" value="ECO:0007669"/>
    <property type="project" value="TreeGrafter"/>
</dbReference>
<evidence type="ECO:0000256" key="2">
    <source>
        <dbReference type="ARBA" id="ARBA00007465"/>
    </source>
</evidence>
<evidence type="ECO:0000256" key="1">
    <source>
        <dbReference type="ARBA" id="ARBA00004604"/>
    </source>
</evidence>
<dbReference type="InterPro" id="IPR022801">
    <property type="entry name" value="Ribosomal_uS4"/>
</dbReference>
<dbReference type="OrthoDB" id="10248812at2759"/>
<reference evidence="13 14" key="1">
    <citation type="submission" date="2017-04" db="EMBL/GenBank/DDBJ databases">
        <title>Genome sequencing of [Candida] sorbophila.</title>
        <authorList>
            <person name="Ahn J.O."/>
        </authorList>
    </citation>
    <scope>NUCLEOTIDE SEQUENCE [LARGE SCALE GENOMIC DNA]</scope>
    <source>
        <strain evidence="13 14">DS02</strain>
    </source>
</reference>
<gene>
    <name evidence="13" type="ORF">B9G98_01683</name>
</gene>
<keyword evidence="4" id="KW-0699">rRNA-binding</keyword>
<evidence type="ECO:0000256" key="3">
    <source>
        <dbReference type="ARBA" id="ARBA00022517"/>
    </source>
</evidence>
<dbReference type="Pfam" id="PF01479">
    <property type="entry name" value="S4"/>
    <property type="match status" value="1"/>
</dbReference>
<dbReference type="SUPFAM" id="SSF55174">
    <property type="entry name" value="Alpha-L RNA-binding motif"/>
    <property type="match status" value="1"/>
</dbReference>
<comment type="similarity">
    <text evidence="2">Belongs to the universal ribosomal protein uS4 family.</text>
</comment>
<dbReference type="STRING" id="45607.A0A2T0FGD6"/>
<dbReference type="InterPro" id="IPR036986">
    <property type="entry name" value="S4_RNA-bd_sf"/>
</dbReference>
<dbReference type="InterPro" id="IPR001912">
    <property type="entry name" value="Ribosomal_uS4_N"/>
</dbReference>
<dbReference type="RefSeq" id="XP_024664009.1">
    <property type="nucleotide sequence ID" value="XM_024808241.1"/>
</dbReference>
<dbReference type="GO" id="GO:0034457">
    <property type="term" value="C:Mpp10 complex"/>
    <property type="evidence" value="ECO:0007669"/>
    <property type="project" value="TreeGrafter"/>
</dbReference>
<dbReference type="SMART" id="SM01390">
    <property type="entry name" value="Ribosomal_S4"/>
    <property type="match status" value="1"/>
</dbReference>
<name>A0A2T0FGD6_9ASCO</name>
<organism evidence="13 14">
    <name type="scientific">Wickerhamiella sorbophila</name>
    <dbReference type="NCBI Taxonomy" id="45607"/>
    <lineage>
        <taxon>Eukaryota</taxon>
        <taxon>Fungi</taxon>
        <taxon>Dikarya</taxon>
        <taxon>Ascomycota</taxon>
        <taxon>Saccharomycotina</taxon>
        <taxon>Dipodascomycetes</taxon>
        <taxon>Dipodascales</taxon>
        <taxon>Trichomonascaceae</taxon>
        <taxon>Wickerhamiella</taxon>
    </lineage>
</organism>
<dbReference type="Pfam" id="PF00163">
    <property type="entry name" value="Ribosomal_S4"/>
    <property type="match status" value="1"/>
</dbReference>
<dbReference type="EMBL" id="NDIQ01000001">
    <property type="protein sequence ID" value="PRT54063.1"/>
    <property type="molecule type" value="Genomic_DNA"/>
</dbReference>
<keyword evidence="6" id="KW-0539">Nucleus</keyword>
<dbReference type="PROSITE" id="PS50889">
    <property type="entry name" value="S4"/>
    <property type="match status" value="1"/>
</dbReference>
<evidence type="ECO:0000256" key="4">
    <source>
        <dbReference type="ARBA" id="ARBA00022730"/>
    </source>
</evidence>
<keyword evidence="5 10" id="KW-0694">RNA-binding</keyword>
<dbReference type="FunFam" id="3.10.290.10:FF:000006">
    <property type="entry name" value="U3 small nucleolar ribonucleoprotein IMP3"/>
    <property type="match status" value="1"/>
</dbReference>
<dbReference type="AlphaFoldDB" id="A0A2T0FGD6"/>
<comment type="subcellular location">
    <subcellularLocation>
        <location evidence="1">Nucleus</location>
        <location evidence="1">Nucleolus</location>
    </subcellularLocation>
</comment>
<evidence type="ECO:0000256" key="9">
    <source>
        <dbReference type="ARBA" id="ARBA00072223"/>
    </source>
</evidence>
<keyword evidence="14" id="KW-1185">Reference proteome</keyword>
<sequence>MGRQLKHHEKKLLKKVDFLDWNEDQGHRDAQVMRMYHVQNRGDYQKYNKVCGNIRQLAHKLAQLPPQDPVRLRHEEMLLEKLAQMGIFGIKRPKVSDLEKISVAAFCRRRLPVVMARLHMVPNVQDATKMVEQGHVRIGPQLVTDPALLVTTDMEDFLTWVDGSKIKRKIAEYHNKVDDYELA</sequence>
<evidence type="ECO:0000313" key="13">
    <source>
        <dbReference type="EMBL" id="PRT54063.1"/>
    </source>
</evidence>
<dbReference type="Proteomes" id="UP000238350">
    <property type="component" value="Unassembled WGS sequence"/>
</dbReference>
<dbReference type="InterPro" id="IPR002942">
    <property type="entry name" value="S4_RNA-bd"/>
</dbReference>
<dbReference type="Gene3D" id="3.10.290.10">
    <property type="entry name" value="RNA-binding S4 domain"/>
    <property type="match status" value="1"/>
</dbReference>
<dbReference type="GeneID" id="36515432"/>
<evidence type="ECO:0000259" key="12">
    <source>
        <dbReference type="SMART" id="SM01390"/>
    </source>
</evidence>
<evidence type="ECO:0000313" key="14">
    <source>
        <dbReference type="Proteomes" id="UP000238350"/>
    </source>
</evidence>
<evidence type="ECO:0000259" key="11">
    <source>
        <dbReference type="SMART" id="SM00363"/>
    </source>
</evidence>
<comment type="caution">
    <text evidence="13">The sequence shown here is derived from an EMBL/GenBank/DDBJ whole genome shotgun (WGS) entry which is preliminary data.</text>
</comment>
<feature type="domain" description="RNA-binding S4" evidence="11">
    <location>
        <begin position="109"/>
        <end position="174"/>
    </location>
</feature>
<dbReference type="GO" id="GO:0006364">
    <property type="term" value="P:rRNA processing"/>
    <property type="evidence" value="ECO:0007669"/>
    <property type="project" value="TreeGrafter"/>
</dbReference>
<evidence type="ECO:0000256" key="8">
    <source>
        <dbReference type="ARBA" id="ARBA00069727"/>
    </source>
</evidence>
<accession>A0A2T0FGD6</accession>
<dbReference type="GO" id="GO:0019843">
    <property type="term" value="F:rRNA binding"/>
    <property type="evidence" value="ECO:0007669"/>
    <property type="project" value="UniProtKB-KW"/>
</dbReference>
<keyword evidence="3" id="KW-0690">Ribosome biogenesis</keyword>
<dbReference type="GO" id="GO:0042274">
    <property type="term" value="P:ribosomal small subunit biogenesis"/>
    <property type="evidence" value="ECO:0007669"/>
    <property type="project" value="TreeGrafter"/>
</dbReference>
<evidence type="ECO:0000256" key="5">
    <source>
        <dbReference type="ARBA" id="ARBA00022884"/>
    </source>
</evidence>